<dbReference type="Proteomes" id="UP001162131">
    <property type="component" value="Unassembled WGS sequence"/>
</dbReference>
<keyword evidence="2" id="KW-1185">Reference proteome</keyword>
<dbReference type="EMBL" id="CAJZBQ010000035">
    <property type="protein sequence ID" value="CAG9323662.1"/>
    <property type="molecule type" value="Genomic_DNA"/>
</dbReference>
<organism evidence="1 2">
    <name type="scientific">Blepharisma stoltei</name>
    <dbReference type="NCBI Taxonomy" id="1481888"/>
    <lineage>
        <taxon>Eukaryota</taxon>
        <taxon>Sar</taxon>
        <taxon>Alveolata</taxon>
        <taxon>Ciliophora</taxon>
        <taxon>Postciliodesmatophora</taxon>
        <taxon>Heterotrichea</taxon>
        <taxon>Heterotrichida</taxon>
        <taxon>Blepharismidae</taxon>
        <taxon>Blepharisma</taxon>
    </lineage>
</organism>
<protein>
    <submittedName>
        <fullName evidence="1">Uncharacterized protein</fullName>
    </submittedName>
</protein>
<sequence length="339" mass="39841">MKNQCISNQNTISTQETQRATSFSSYKEDTIITKRGTTWYSDEDWNEKIICLKSINPQFNDKIIIEKVLHYIRNTKTSVEAYEIRLYELCKRKQAEVGNKPINCDTIEIIHPLMKLKKNIGLMSDIQSEKLNKSFKEELENNPDIVTEYNILRKTIKFCSDFIAKFTLFKIDNYNYRTSGRSMNIKPLDLMELNKSLLTTETIWLSFAIKHQPLKLIADEATIQYSLILQSALNKVLEYIYNLNQVDFKAYPIFPDRSNRWTWKKSTNRFPNNKEVNHLEFQKLKMPCTLFGLSRLSPQENRALTLKSLIKEVEVAYRTFEKALIQRCLKFQSPLAITE</sequence>
<proteinExistence type="predicted"/>
<comment type="caution">
    <text evidence="1">The sequence shown here is derived from an EMBL/GenBank/DDBJ whole genome shotgun (WGS) entry which is preliminary data.</text>
</comment>
<accession>A0AAU9J9N1</accession>
<name>A0AAU9J9N1_9CILI</name>
<evidence type="ECO:0000313" key="2">
    <source>
        <dbReference type="Proteomes" id="UP001162131"/>
    </source>
</evidence>
<gene>
    <name evidence="1" type="ORF">BSTOLATCC_MIC34702</name>
</gene>
<reference evidence="1" key="1">
    <citation type="submission" date="2021-09" db="EMBL/GenBank/DDBJ databases">
        <authorList>
            <consortium name="AG Swart"/>
            <person name="Singh M."/>
            <person name="Singh A."/>
            <person name="Seah K."/>
            <person name="Emmerich C."/>
        </authorList>
    </citation>
    <scope>NUCLEOTIDE SEQUENCE</scope>
    <source>
        <strain evidence="1">ATCC30299</strain>
    </source>
</reference>
<dbReference type="AlphaFoldDB" id="A0AAU9J9N1"/>
<evidence type="ECO:0000313" key="1">
    <source>
        <dbReference type="EMBL" id="CAG9323662.1"/>
    </source>
</evidence>